<evidence type="ECO:0000256" key="2">
    <source>
        <dbReference type="SAM" id="MobiDB-lite"/>
    </source>
</evidence>
<gene>
    <name evidence="4 5" type="primary">LOC107263077</name>
</gene>
<dbReference type="AlphaFoldDB" id="A0AAJ7BGC1"/>
<evidence type="ECO:0000313" key="5">
    <source>
        <dbReference type="RefSeq" id="XP_015585400.1"/>
    </source>
</evidence>
<feature type="compositionally biased region" description="Low complexity" evidence="2">
    <location>
        <begin position="1"/>
        <end position="11"/>
    </location>
</feature>
<dbReference type="KEGG" id="ccin:107263077"/>
<organism evidence="3 4">
    <name type="scientific">Cephus cinctus</name>
    <name type="common">Wheat stem sawfly</name>
    <dbReference type="NCBI Taxonomy" id="211228"/>
    <lineage>
        <taxon>Eukaryota</taxon>
        <taxon>Metazoa</taxon>
        <taxon>Ecdysozoa</taxon>
        <taxon>Arthropoda</taxon>
        <taxon>Hexapoda</taxon>
        <taxon>Insecta</taxon>
        <taxon>Pterygota</taxon>
        <taxon>Neoptera</taxon>
        <taxon>Endopterygota</taxon>
        <taxon>Hymenoptera</taxon>
        <taxon>Cephoidea</taxon>
        <taxon>Cephidae</taxon>
        <taxon>Cephus</taxon>
    </lineage>
</organism>
<evidence type="ECO:0000256" key="1">
    <source>
        <dbReference type="SAM" id="Coils"/>
    </source>
</evidence>
<feature type="region of interest" description="Disordered" evidence="2">
    <location>
        <begin position="1"/>
        <end position="70"/>
    </location>
</feature>
<protein>
    <submittedName>
        <fullName evidence="4 5">Muscle M-line assembly protein unc-89</fullName>
    </submittedName>
</protein>
<dbReference type="RefSeq" id="XP_015585400.1">
    <property type="nucleotide sequence ID" value="XM_015729914.2"/>
</dbReference>
<dbReference type="Proteomes" id="UP000694920">
    <property type="component" value="Unplaced"/>
</dbReference>
<proteinExistence type="predicted"/>
<feature type="region of interest" description="Disordered" evidence="2">
    <location>
        <begin position="462"/>
        <end position="580"/>
    </location>
</feature>
<keyword evidence="3" id="KW-1185">Reference proteome</keyword>
<reference evidence="4 5" key="1">
    <citation type="submission" date="2025-04" db="UniProtKB">
        <authorList>
            <consortium name="RefSeq"/>
        </authorList>
    </citation>
    <scope>IDENTIFICATION</scope>
</reference>
<feature type="compositionally biased region" description="Polar residues" evidence="2">
    <location>
        <begin position="496"/>
        <end position="508"/>
    </location>
</feature>
<evidence type="ECO:0000313" key="3">
    <source>
        <dbReference type="Proteomes" id="UP000694920"/>
    </source>
</evidence>
<keyword evidence="1" id="KW-0175">Coiled coil</keyword>
<feature type="compositionally biased region" description="Polar residues" evidence="2">
    <location>
        <begin position="462"/>
        <end position="489"/>
    </location>
</feature>
<name>A0AAJ7BGC1_CEPCN</name>
<dbReference type="RefSeq" id="XP_015585394.1">
    <property type="nucleotide sequence ID" value="XM_015729908.2"/>
</dbReference>
<dbReference type="GeneID" id="107263077"/>
<evidence type="ECO:0000313" key="4">
    <source>
        <dbReference type="RefSeq" id="XP_015585394.1"/>
    </source>
</evidence>
<feature type="coiled-coil region" evidence="1">
    <location>
        <begin position="815"/>
        <end position="849"/>
    </location>
</feature>
<sequence length="858" mass="97219">MKSVKTSNTSSTRKKKSSVASSGKTVLETEKKFFRMRGRGQVNDDKKPTVKNAAKTASKVTSKQKNIKATKRKLNTPDKPLTLRQMSLTESFAAQTVAKRLRPRKNTKNYLEESLLIEKYLSPQRRNSIVVVEKMEPPVARKAPVYKSMRVTDEHLKNGDEIYDFKFDINDSTERRNIKKKKRIRKPAVKRAKKTVTSNGKSSKVKTNVNSEQVARVPEVISNVNANELEEDINSPLKNNVENVKPTDILESEQESVAVHNARTQKEKVPLKTTLTDNASNVIKKPKVLSVQKLESSNKIQIHNIQGNPKATGTEQFKPFRPTNAFRSMYTVQKEMVNHSLLNKSLSPINKSLIDFDPSSPWRPPTFNTFSQVKQIFQSTPQPKKQSGVCTLPAVNPIKKTTTQGTKISEITKKNSENINLNIEKLALSKQNPLKENSPSKSPRVFGTDITSKITMTQPTANVLGVSNKNSNAQSRSNVSLESNKNAEVQSPAARVSNSSTKLSSVNNIPDFDDYTEDKENSIPNFQSLKKSPKKLSKRLNFPSPKRSLQQTQEIKATPGPSGLQKENLEPQPGPSGLQRRRLFDEPKKLQQSKLNNFLNLDTMPESTRISTTHGIFDDAQSTPINGKPKKTYKEPDIKNAFGFEDSDSELETSSIANKENDVPPMKQPVSNESIRKVDDLLRHKIKSIAKPARVSLGEVKKVLHPNVLKEKQNIMNAEKGDGKITNYLKKSELQDKETVKNKQSFDVNSFSDTFDMMSDNEYQTDKEQTTDPPLFADLEPSHFVEPPRYSYKRKRAAKYNFSDDEETENLDESFEKKQVKKKKVQKMNKKEEERLQQWVKNVNETFEEIDHYDLVVE</sequence>
<accession>A0AAJ7BGC1</accession>